<proteinExistence type="predicted"/>
<organism evidence="2 3">
    <name type="scientific">Liparis tanakae</name>
    <name type="common">Tanaka's snailfish</name>
    <dbReference type="NCBI Taxonomy" id="230148"/>
    <lineage>
        <taxon>Eukaryota</taxon>
        <taxon>Metazoa</taxon>
        <taxon>Chordata</taxon>
        <taxon>Craniata</taxon>
        <taxon>Vertebrata</taxon>
        <taxon>Euteleostomi</taxon>
        <taxon>Actinopterygii</taxon>
        <taxon>Neopterygii</taxon>
        <taxon>Teleostei</taxon>
        <taxon>Neoteleostei</taxon>
        <taxon>Acanthomorphata</taxon>
        <taxon>Eupercaria</taxon>
        <taxon>Perciformes</taxon>
        <taxon>Cottioidei</taxon>
        <taxon>Cottales</taxon>
        <taxon>Liparidae</taxon>
        <taxon>Liparis</taxon>
    </lineage>
</organism>
<comment type="caution">
    <text evidence="2">The sequence shown here is derived from an EMBL/GenBank/DDBJ whole genome shotgun (WGS) entry which is preliminary data.</text>
</comment>
<feature type="region of interest" description="Disordered" evidence="1">
    <location>
        <begin position="1"/>
        <end position="29"/>
    </location>
</feature>
<evidence type="ECO:0000256" key="1">
    <source>
        <dbReference type="SAM" id="MobiDB-lite"/>
    </source>
</evidence>
<keyword evidence="3" id="KW-1185">Reference proteome</keyword>
<dbReference type="Proteomes" id="UP000314294">
    <property type="component" value="Unassembled WGS sequence"/>
</dbReference>
<protein>
    <submittedName>
        <fullName evidence="2">Uncharacterized protein</fullName>
    </submittedName>
</protein>
<accession>A0A4Z2I2J5</accession>
<gene>
    <name evidence="2" type="ORF">EYF80_018297</name>
</gene>
<reference evidence="2 3" key="1">
    <citation type="submission" date="2019-03" db="EMBL/GenBank/DDBJ databases">
        <title>First draft genome of Liparis tanakae, snailfish: a comprehensive survey of snailfish specific genes.</title>
        <authorList>
            <person name="Kim W."/>
            <person name="Song I."/>
            <person name="Jeong J.-H."/>
            <person name="Kim D."/>
            <person name="Kim S."/>
            <person name="Ryu S."/>
            <person name="Song J.Y."/>
            <person name="Lee S.K."/>
        </authorList>
    </citation>
    <scope>NUCLEOTIDE SEQUENCE [LARGE SCALE GENOMIC DNA]</scope>
    <source>
        <tissue evidence="2">Muscle</tissue>
    </source>
</reference>
<dbReference type="AlphaFoldDB" id="A0A4Z2I2J5"/>
<name>A0A4Z2I2J5_9TELE</name>
<evidence type="ECO:0000313" key="3">
    <source>
        <dbReference type="Proteomes" id="UP000314294"/>
    </source>
</evidence>
<dbReference type="EMBL" id="SRLO01000149">
    <property type="protein sequence ID" value="TNN71463.1"/>
    <property type="molecule type" value="Genomic_DNA"/>
</dbReference>
<evidence type="ECO:0000313" key="2">
    <source>
        <dbReference type="EMBL" id="TNN71463.1"/>
    </source>
</evidence>
<sequence>MTRLAQQQNKERTKKNSTKGENFKLNFCSPSETAPDGRIDKGTAIAKKLNSSPTLINSSGAVCDIDEEQ</sequence>